<dbReference type="InterPro" id="IPR044946">
    <property type="entry name" value="Restrct_endonuc_typeI_TRD_sf"/>
</dbReference>
<dbReference type="Gene3D" id="3.90.220.20">
    <property type="entry name" value="DNA methylase specificity domains"/>
    <property type="match status" value="2"/>
</dbReference>
<reference evidence="5 6" key="1">
    <citation type="submission" date="2020-11" db="EMBL/GenBank/DDBJ databases">
        <authorList>
            <person name="Kim M.K."/>
        </authorList>
    </citation>
    <scope>NUCLEOTIDE SEQUENCE [LARGE SCALE GENOMIC DNA]</scope>
    <source>
        <strain evidence="5 6">BT683</strain>
    </source>
</reference>
<dbReference type="SUPFAM" id="SSF116734">
    <property type="entry name" value="DNA methylase specificity domain"/>
    <property type="match status" value="2"/>
</dbReference>
<keyword evidence="5" id="KW-0540">Nuclease</keyword>
<keyword evidence="3" id="KW-0238">DNA-binding</keyword>
<evidence type="ECO:0000313" key="6">
    <source>
        <dbReference type="Proteomes" id="UP000597617"/>
    </source>
</evidence>
<protein>
    <submittedName>
        <fullName evidence="5">Restriction endonuclease subunit S</fullName>
    </submittedName>
</protein>
<evidence type="ECO:0000256" key="3">
    <source>
        <dbReference type="ARBA" id="ARBA00023125"/>
    </source>
</evidence>
<dbReference type="RefSeq" id="WP_196281157.1">
    <property type="nucleotide sequence ID" value="NZ_JADQDQ010000002.1"/>
</dbReference>
<dbReference type="Pfam" id="PF01420">
    <property type="entry name" value="Methylase_S"/>
    <property type="match status" value="2"/>
</dbReference>
<dbReference type="Gene3D" id="1.10.287.1120">
    <property type="entry name" value="Bipartite methylase S protein"/>
    <property type="match status" value="1"/>
</dbReference>
<proteinExistence type="inferred from homology"/>
<keyword evidence="5" id="KW-0378">Hydrolase</keyword>
<keyword evidence="2" id="KW-0680">Restriction system</keyword>
<dbReference type="EMBL" id="JADQDQ010000002">
    <property type="protein sequence ID" value="MBF9236775.1"/>
    <property type="molecule type" value="Genomic_DNA"/>
</dbReference>
<sequence length="451" mass="50123">MKKVAYWKRLLKKRLSKLVMSKNKWQKTTLGAIACRENGLVDGPFGSNLPASSYTEQGIPVIRGSNLSLGSSRFKDDEFVFVSENTAAKLSRSLCFAGDIIFTKKGTLGQTGFIPTKHRYNRFLLSSNQMKLTVQSALADPLFIYYLVSSDASRKKLIQDASVTGVPKTNVAYLKSFPILLPPLYQQQQIAAILSSLDDKIELNQRMNQTLEQLAQTLFRQWFVTFDFPTAGRPYRSSGGELVTSELGEIPKGWQVSSLEELGKIVCGKTPANNSEFFKGSLPFIKIPDMHGNIFIIETGATLTREGANTQRKKSIPKHSICVSCIGTVGLISITSEESQTNQQINSIVPNLEHFRYFLFLSLKNLKLHLQMLAGGGSTIPNLNTGNFAKILLSRPDDNILQAFHTTIEPLFDQILVNQTQSRTLATLRDTLLPQLLSGRLTVRQAEELVA</sequence>
<name>A0ABS0IEL2_9BACT</name>
<dbReference type="InterPro" id="IPR052021">
    <property type="entry name" value="Type-I_RS_S_subunit"/>
</dbReference>
<feature type="domain" description="Type I restriction modification DNA specificity" evidence="4">
    <location>
        <begin position="251"/>
        <end position="415"/>
    </location>
</feature>
<evidence type="ECO:0000313" key="5">
    <source>
        <dbReference type="EMBL" id="MBF9236775.1"/>
    </source>
</evidence>
<dbReference type="GO" id="GO:0004519">
    <property type="term" value="F:endonuclease activity"/>
    <property type="evidence" value="ECO:0007669"/>
    <property type="project" value="UniProtKB-KW"/>
</dbReference>
<keyword evidence="6" id="KW-1185">Reference proteome</keyword>
<dbReference type="CDD" id="cd17251">
    <property type="entry name" value="RMtype1_S_HinAWORF1578P-TRD2-CR2_like"/>
    <property type="match status" value="1"/>
</dbReference>
<dbReference type="Proteomes" id="UP000597617">
    <property type="component" value="Unassembled WGS sequence"/>
</dbReference>
<evidence type="ECO:0000256" key="1">
    <source>
        <dbReference type="ARBA" id="ARBA00010923"/>
    </source>
</evidence>
<dbReference type="PANTHER" id="PTHR30408">
    <property type="entry name" value="TYPE-1 RESTRICTION ENZYME ECOKI SPECIFICITY PROTEIN"/>
    <property type="match status" value="1"/>
</dbReference>
<organism evidence="5 6">
    <name type="scientific">Hymenobacter jeongseonensis</name>
    <dbReference type="NCBI Taxonomy" id="2791027"/>
    <lineage>
        <taxon>Bacteria</taxon>
        <taxon>Pseudomonadati</taxon>
        <taxon>Bacteroidota</taxon>
        <taxon>Cytophagia</taxon>
        <taxon>Cytophagales</taxon>
        <taxon>Hymenobacteraceae</taxon>
        <taxon>Hymenobacter</taxon>
    </lineage>
</organism>
<comment type="similarity">
    <text evidence="1">Belongs to the type-I restriction system S methylase family.</text>
</comment>
<dbReference type="InterPro" id="IPR000055">
    <property type="entry name" value="Restrct_endonuc_typeI_TRD"/>
</dbReference>
<dbReference type="PANTHER" id="PTHR30408:SF13">
    <property type="entry name" value="TYPE I RESTRICTION ENZYME HINDI SPECIFICITY SUBUNIT"/>
    <property type="match status" value="1"/>
</dbReference>
<evidence type="ECO:0000256" key="2">
    <source>
        <dbReference type="ARBA" id="ARBA00022747"/>
    </source>
</evidence>
<feature type="domain" description="Type I restriction modification DNA specificity" evidence="4">
    <location>
        <begin position="58"/>
        <end position="213"/>
    </location>
</feature>
<keyword evidence="5" id="KW-0255">Endonuclease</keyword>
<accession>A0ABS0IEL2</accession>
<evidence type="ECO:0000259" key="4">
    <source>
        <dbReference type="Pfam" id="PF01420"/>
    </source>
</evidence>
<gene>
    <name evidence="5" type="ORF">I2I05_05150</name>
</gene>
<comment type="caution">
    <text evidence="5">The sequence shown here is derived from an EMBL/GenBank/DDBJ whole genome shotgun (WGS) entry which is preliminary data.</text>
</comment>